<dbReference type="Proteomes" id="UP001230207">
    <property type="component" value="Unassembled WGS sequence"/>
</dbReference>
<keyword evidence="2 4" id="KW-0012">Acyltransferase</keyword>
<keyword evidence="1 4" id="KW-0808">Transferase</keyword>
<evidence type="ECO:0000313" key="5">
    <source>
        <dbReference type="Proteomes" id="UP001230207"/>
    </source>
</evidence>
<feature type="domain" description="N-acetyltransferase" evidence="3">
    <location>
        <begin position="1"/>
        <end position="146"/>
    </location>
</feature>
<dbReference type="Pfam" id="PF13508">
    <property type="entry name" value="Acetyltransf_7"/>
    <property type="match status" value="1"/>
</dbReference>
<dbReference type="InterPro" id="IPR050832">
    <property type="entry name" value="Bact_Acetyltransf"/>
</dbReference>
<dbReference type="EMBL" id="JAUSVF010000005">
    <property type="protein sequence ID" value="MDQ0323813.1"/>
    <property type="molecule type" value="Genomic_DNA"/>
</dbReference>
<dbReference type="GO" id="GO:0016746">
    <property type="term" value="F:acyltransferase activity"/>
    <property type="evidence" value="ECO:0007669"/>
    <property type="project" value="UniProtKB-KW"/>
</dbReference>
<dbReference type="Gene3D" id="3.40.630.30">
    <property type="match status" value="1"/>
</dbReference>
<reference evidence="4 5" key="1">
    <citation type="submission" date="2023-07" db="EMBL/GenBank/DDBJ databases">
        <title>Genomic Encyclopedia of Type Strains, Phase IV (KMG-IV): sequencing the most valuable type-strain genomes for metagenomic binning, comparative biology and taxonomic classification.</title>
        <authorList>
            <person name="Goeker M."/>
        </authorList>
    </citation>
    <scope>NUCLEOTIDE SEQUENCE [LARGE SCALE GENOMIC DNA]</scope>
    <source>
        <strain evidence="4 5">DSM 1112</strain>
    </source>
</reference>
<dbReference type="PANTHER" id="PTHR43877">
    <property type="entry name" value="AMINOALKYLPHOSPHONATE N-ACETYLTRANSFERASE-RELATED-RELATED"/>
    <property type="match status" value="1"/>
</dbReference>
<dbReference type="CDD" id="cd04301">
    <property type="entry name" value="NAT_SF"/>
    <property type="match status" value="1"/>
</dbReference>
<name>A0ABU0C0W7_9HYPH</name>
<dbReference type="EC" id="2.3.1.-" evidence="4"/>
<dbReference type="InterPro" id="IPR016181">
    <property type="entry name" value="Acyl_CoA_acyltransferase"/>
</dbReference>
<dbReference type="InterPro" id="IPR000182">
    <property type="entry name" value="GNAT_dom"/>
</dbReference>
<evidence type="ECO:0000313" key="4">
    <source>
        <dbReference type="EMBL" id="MDQ0323813.1"/>
    </source>
</evidence>
<dbReference type="PROSITE" id="PS51186">
    <property type="entry name" value="GNAT"/>
    <property type="match status" value="1"/>
</dbReference>
<gene>
    <name evidence="4" type="ORF">QO002_006020</name>
</gene>
<protein>
    <submittedName>
        <fullName evidence="4">Acetyltransferase</fullName>
        <ecNumber evidence="4">2.3.1.-</ecNumber>
    </submittedName>
</protein>
<evidence type="ECO:0000256" key="1">
    <source>
        <dbReference type="ARBA" id="ARBA00022679"/>
    </source>
</evidence>
<sequence length="165" mass="18030">MIIRPENPRDIPEIQKLITAAFEGAPHSDGTEAAIVDALRAAGALTKSLVAELDGVIVGYVAFSLIEIDRQSVEWYGLGPIAVRPDQQRRGVGVQLIEAGLDQIKALSARGCVVLGDPAYYCRFGFKTDSALKFPGVPQEYFQRLDFGDDELQGVVRYHSAFYGE</sequence>
<evidence type="ECO:0000256" key="2">
    <source>
        <dbReference type="ARBA" id="ARBA00023315"/>
    </source>
</evidence>
<keyword evidence="5" id="KW-1185">Reference proteome</keyword>
<evidence type="ECO:0000259" key="3">
    <source>
        <dbReference type="PROSITE" id="PS51186"/>
    </source>
</evidence>
<accession>A0ABU0C0W7</accession>
<dbReference type="RefSeq" id="WP_307236731.1">
    <property type="nucleotide sequence ID" value="NZ_JAUSVF010000005.1"/>
</dbReference>
<proteinExistence type="predicted"/>
<comment type="caution">
    <text evidence="4">The sequence shown here is derived from an EMBL/GenBank/DDBJ whole genome shotgun (WGS) entry which is preliminary data.</text>
</comment>
<organism evidence="4 5">
    <name type="scientific">Pararhizobium capsulatum DSM 1112</name>
    <dbReference type="NCBI Taxonomy" id="1121113"/>
    <lineage>
        <taxon>Bacteria</taxon>
        <taxon>Pseudomonadati</taxon>
        <taxon>Pseudomonadota</taxon>
        <taxon>Alphaproteobacteria</taxon>
        <taxon>Hyphomicrobiales</taxon>
        <taxon>Rhizobiaceae</taxon>
        <taxon>Rhizobium/Agrobacterium group</taxon>
        <taxon>Pararhizobium</taxon>
    </lineage>
</organism>
<dbReference type="SUPFAM" id="SSF55729">
    <property type="entry name" value="Acyl-CoA N-acyltransferases (Nat)"/>
    <property type="match status" value="1"/>
</dbReference>